<name>A0ABP1AJN1_9BRYO</name>
<evidence type="ECO:0000313" key="3">
    <source>
        <dbReference type="Proteomes" id="UP001497522"/>
    </source>
</evidence>
<organism evidence="2 3">
    <name type="scientific">Sphagnum jensenii</name>
    <dbReference type="NCBI Taxonomy" id="128206"/>
    <lineage>
        <taxon>Eukaryota</taxon>
        <taxon>Viridiplantae</taxon>
        <taxon>Streptophyta</taxon>
        <taxon>Embryophyta</taxon>
        <taxon>Bryophyta</taxon>
        <taxon>Sphagnophytina</taxon>
        <taxon>Sphagnopsida</taxon>
        <taxon>Sphagnales</taxon>
        <taxon>Sphagnaceae</taxon>
        <taxon>Sphagnum</taxon>
    </lineage>
</organism>
<proteinExistence type="predicted"/>
<evidence type="ECO:0000256" key="1">
    <source>
        <dbReference type="SAM" id="MobiDB-lite"/>
    </source>
</evidence>
<sequence>MATSVRGGGFVLPPAAAGRSFSSQSNLLSNRLLLLPKTGPVCALRFCKLRSSSPFAVGVRPLFLTSQEKGEKKKMLGSQSQDVQQHRQDGVARQAVIQEEH</sequence>
<feature type="non-terminal residue" evidence="2">
    <location>
        <position position="1"/>
    </location>
</feature>
<reference evidence="2" key="1">
    <citation type="submission" date="2024-03" db="EMBL/GenBank/DDBJ databases">
        <authorList>
            <consortium name="ELIXIR-Norway"/>
            <consortium name="Elixir Norway"/>
        </authorList>
    </citation>
    <scope>NUCLEOTIDE SEQUENCE</scope>
</reference>
<dbReference type="EMBL" id="OZ023714">
    <property type="protein sequence ID" value="CAK9862741.1"/>
    <property type="molecule type" value="Genomic_DNA"/>
</dbReference>
<feature type="region of interest" description="Disordered" evidence="1">
    <location>
        <begin position="70"/>
        <end position="101"/>
    </location>
</feature>
<protein>
    <submittedName>
        <fullName evidence="2">Uncharacterized protein</fullName>
    </submittedName>
</protein>
<dbReference type="Proteomes" id="UP001497522">
    <property type="component" value="Chromosome 13"/>
</dbReference>
<evidence type="ECO:0000313" key="2">
    <source>
        <dbReference type="EMBL" id="CAK9862741.1"/>
    </source>
</evidence>
<accession>A0ABP1AJN1</accession>
<keyword evidence="3" id="KW-1185">Reference proteome</keyword>
<gene>
    <name evidence="2" type="ORF">CSSPJE1EN2_LOCUS5736</name>
</gene>